<reference evidence="3 4" key="1">
    <citation type="submission" date="2021-04" db="EMBL/GenBank/DDBJ databases">
        <authorList>
            <person name="Pira H."/>
            <person name="Risdian C."/>
            <person name="Wink J."/>
        </authorList>
    </citation>
    <scope>NUCLEOTIDE SEQUENCE [LARGE SCALE GENOMIC DNA]</scope>
    <source>
        <strain evidence="3 4">WH131</strain>
    </source>
</reference>
<evidence type="ECO:0000256" key="2">
    <source>
        <dbReference type="SAM" id="SignalP"/>
    </source>
</evidence>
<keyword evidence="4" id="KW-1185">Reference proteome</keyword>
<organism evidence="3 4">
    <name type="scientific">Erythrobacter ani</name>
    <dbReference type="NCBI Taxonomy" id="2827235"/>
    <lineage>
        <taxon>Bacteria</taxon>
        <taxon>Pseudomonadati</taxon>
        <taxon>Pseudomonadota</taxon>
        <taxon>Alphaproteobacteria</taxon>
        <taxon>Sphingomonadales</taxon>
        <taxon>Erythrobacteraceae</taxon>
        <taxon>Erythrobacter/Porphyrobacter group</taxon>
        <taxon>Erythrobacter</taxon>
    </lineage>
</organism>
<sequence>MTGTARLRDVGVLLMAVIAMPPPGASAQEPTEEEQGEGSVRIDILAPPPAARPPTEAEIRACEEDVDAATVTGEIIVCRQIGDDPGNYYSGSRAEAQRRYAEETAFAGDILAPDVAGAGIFRGPATLGGLCLIPPCPKDPALIIDVEALPDAPEGSDADRIARGLPPAEDAEGLSEDDIRRARQALGLPETSRRSANE</sequence>
<evidence type="ECO:0000313" key="3">
    <source>
        <dbReference type="EMBL" id="MBV7265758.1"/>
    </source>
</evidence>
<dbReference type="EMBL" id="JAGSPB010000001">
    <property type="protein sequence ID" value="MBV7265758.1"/>
    <property type="molecule type" value="Genomic_DNA"/>
</dbReference>
<keyword evidence="2" id="KW-0732">Signal</keyword>
<protein>
    <submittedName>
        <fullName evidence="3">Uncharacterized protein</fullName>
    </submittedName>
</protein>
<proteinExistence type="predicted"/>
<gene>
    <name evidence="3" type="ORF">KCG45_06170</name>
</gene>
<feature type="region of interest" description="Disordered" evidence="1">
    <location>
        <begin position="153"/>
        <end position="198"/>
    </location>
</feature>
<evidence type="ECO:0000256" key="1">
    <source>
        <dbReference type="SAM" id="MobiDB-lite"/>
    </source>
</evidence>
<feature type="signal peptide" evidence="2">
    <location>
        <begin position="1"/>
        <end position="27"/>
    </location>
</feature>
<name>A0ABS6SL55_9SPHN</name>
<feature type="chain" id="PRO_5045128893" evidence="2">
    <location>
        <begin position="28"/>
        <end position="198"/>
    </location>
</feature>
<evidence type="ECO:0000313" key="4">
    <source>
        <dbReference type="Proteomes" id="UP000699975"/>
    </source>
</evidence>
<comment type="caution">
    <text evidence="3">The sequence shown here is derived from an EMBL/GenBank/DDBJ whole genome shotgun (WGS) entry which is preliminary data.</text>
</comment>
<dbReference type="RefSeq" id="WP_218316180.1">
    <property type="nucleotide sequence ID" value="NZ_JAGSPB010000001.1"/>
</dbReference>
<dbReference type="Proteomes" id="UP000699975">
    <property type="component" value="Unassembled WGS sequence"/>
</dbReference>
<accession>A0ABS6SL55</accession>